<evidence type="ECO:0000313" key="2">
    <source>
        <dbReference type="EMBL" id="CAK7938124.1"/>
    </source>
</evidence>
<accession>A0AAV1UTZ0</accession>
<comment type="similarity">
    <text evidence="1">Belongs to the UPF0489 family.</text>
</comment>
<dbReference type="EMBL" id="CAKLBY020000229">
    <property type="protein sequence ID" value="CAK7938124.1"/>
    <property type="molecule type" value="Genomic_DNA"/>
</dbReference>
<dbReference type="Pfam" id="PF12640">
    <property type="entry name" value="UPF0489"/>
    <property type="match status" value="1"/>
</dbReference>
<protein>
    <submittedName>
        <fullName evidence="2">Uncharacterized protein</fullName>
    </submittedName>
</protein>
<dbReference type="InterPro" id="IPR024131">
    <property type="entry name" value="UPF0489"/>
</dbReference>
<proteinExistence type="inferred from homology"/>
<dbReference type="Proteomes" id="UP001162060">
    <property type="component" value="Unassembled WGS sequence"/>
</dbReference>
<dbReference type="PANTHER" id="PTHR13225">
    <property type="entry name" value="MISEXPRESSION SUPPRESSOR OF RAS 6"/>
    <property type="match status" value="1"/>
</dbReference>
<sequence>MALVVVIVDDHHHCLPDVHAAIRQRLLPFSRIHVLHVDAHPDLSFGAAVDTDVIFHPERLYDALDESVAGIAEFLLPLVFAGHVNQITWLKPAWATQIPTGTFQRLASGKRLANRTMGVTSELPHFVTDELFCRLEDMETSSLRYWDLFATETTSGDAAIVAMQAMDNAREHSKSYILDIDLDYFSTWNPFRRDLEALLGDVAVKTVTSFFCDVRYKQVSLDELTAEQRSTEMTTFCELVKRLEAADAKADTDTRRSIWAQVRSDLVSSYADEVNAEKVVDEFCQVLERYRDDEAIRCELWAAGPFLDLPHHESSQEEIEHSISKLEQFLRAHALDGSHPPAIVTIAKSTGDKYMPPHQADVVLTSVLRMLENVYGELAPNFVEYVPVEDTDDNEAKSSSSTE</sequence>
<reference evidence="2" key="1">
    <citation type="submission" date="2024-01" db="EMBL/GenBank/DDBJ databases">
        <authorList>
            <person name="Webb A."/>
        </authorList>
    </citation>
    <scope>NUCLEOTIDE SEQUENCE</scope>
    <source>
        <strain evidence="2">Pm1</strain>
    </source>
</reference>
<dbReference type="PANTHER" id="PTHR13225:SF3">
    <property type="entry name" value="UPF0489 PROTEIN C5ORF22"/>
    <property type="match status" value="1"/>
</dbReference>
<evidence type="ECO:0000256" key="1">
    <source>
        <dbReference type="ARBA" id="ARBA00007099"/>
    </source>
</evidence>
<comment type="caution">
    <text evidence="2">The sequence shown here is derived from an EMBL/GenBank/DDBJ whole genome shotgun (WGS) entry which is preliminary data.</text>
</comment>
<organism evidence="2 3">
    <name type="scientific">Peronospora matthiolae</name>
    <dbReference type="NCBI Taxonomy" id="2874970"/>
    <lineage>
        <taxon>Eukaryota</taxon>
        <taxon>Sar</taxon>
        <taxon>Stramenopiles</taxon>
        <taxon>Oomycota</taxon>
        <taxon>Peronosporomycetes</taxon>
        <taxon>Peronosporales</taxon>
        <taxon>Peronosporaceae</taxon>
        <taxon>Peronospora</taxon>
    </lineage>
</organism>
<evidence type="ECO:0000313" key="3">
    <source>
        <dbReference type="Proteomes" id="UP001162060"/>
    </source>
</evidence>
<gene>
    <name evidence="2" type="ORF">PM001_LOCUS23274</name>
</gene>
<name>A0AAV1UTZ0_9STRA</name>
<dbReference type="AlphaFoldDB" id="A0AAV1UTZ0"/>